<gene>
    <name evidence="2" type="ORF">JEQ12_007005</name>
</gene>
<feature type="compositionally biased region" description="Basic and acidic residues" evidence="1">
    <location>
        <begin position="1"/>
        <end position="10"/>
    </location>
</feature>
<evidence type="ECO:0000313" key="2">
    <source>
        <dbReference type="EMBL" id="KAG5199305.1"/>
    </source>
</evidence>
<comment type="caution">
    <text evidence="2">The sequence shown here is derived from an EMBL/GenBank/DDBJ whole genome shotgun (WGS) entry which is preliminary data.</text>
</comment>
<dbReference type="Proteomes" id="UP000664991">
    <property type="component" value="Unassembled WGS sequence"/>
</dbReference>
<name>A0A835ZQV2_SHEEP</name>
<evidence type="ECO:0000313" key="3">
    <source>
        <dbReference type="Proteomes" id="UP000664991"/>
    </source>
</evidence>
<feature type="region of interest" description="Disordered" evidence="1">
    <location>
        <begin position="1"/>
        <end position="92"/>
    </location>
</feature>
<accession>A0A835ZQV2</accession>
<organism evidence="2 3">
    <name type="scientific">Ovis aries</name>
    <name type="common">Sheep</name>
    <dbReference type="NCBI Taxonomy" id="9940"/>
    <lineage>
        <taxon>Eukaryota</taxon>
        <taxon>Metazoa</taxon>
        <taxon>Chordata</taxon>
        <taxon>Craniata</taxon>
        <taxon>Vertebrata</taxon>
        <taxon>Euteleostomi</taxon>
        <taxon>Mammalia</taxon>
        <taxon>Eutheria</taxon>
        <taxon>Laurasiatheria</taxon>
        <taxon>Artiodactyla</taxon>
        <taxon>Ruminantia</taxon>
        <taxon>Pecora</taxon>
        <taxon>Bovidae</taxon>
        <taxon>Caprinae</taxon>
        <taxon>Ovis</taxon>
    </lineage>
</organism>
<feature type="compositionally biased region" description="Basic and acidic residues" evidence="1">
    <location>
        <begin position="73"/>
        <end position="83"/>
    </location>
</feature>
<proteinExistence type="predicted"/>
<reference evidence="2 3" key="1">
    <citation type="submission" date="2020-12" db="EMBL/GenBank/DDBJ databases">
        <title>De novo assembly of Tibetan sheep genome.</title>
        <authorList>
            <person name="Li X."/>
        </authorList>
    </citation>
    <scope>NUCLEOTIDE SEQUENCE [LARGE SCALE GENOMIC DNA]</scope>
    <source>
        <tissue evidence="2">Heart</tissue>
    </source>
</reference>
<sequence length="92" mass="9766">MATSWDHPKDSGGSGYRGKLRFKQEDEDLGPATAQDSAKRCAWQGFRSGGGGEEEAEERGAGRQVDTEGGGAVRRETSGKKDWSAATTTTSN</sequence>
<protein>
    <submittedName>
        <fullName evidence="2">Uncharacterized protein</fullName>
    </submittedName>
</protein>
<dbReference type="AlphaFoldDB" id="A0A835ZQV2"/>
<evidence type="ECO:0000256" key="1">
    <source>
        <dbReference type="SAM" id="MobiDB-lite"/>
    </source>
</evidence>
<dbReference type="EMBL" id="JAEMGP010000016">
    <property type="protein sequence ID" value="KAG5199305.1"/>
    <property type="molecule type" value="Genomic_DNA"/>
</dbReference>